<protein>
    <submittedName>
        <fullName evidence="3">Glycosyltransferase</fullName>
    </submittedName>
</protein>
<dbReference type="PANTHER" id="PTHR21015:SF22">
    <property type="entry name" value="GLYCOSYLTRANSFERASE"/>
    <property type="match status" value="1"/>
</dbReference>
<keyword evidence="1" id="KW-0472">Membrane</keyword>
<dbReference type="PANTHER" id="PTHR21015">
    <property type="entry name" value="UDP-N-ACETYLGLUCOSAMINE--N-ACETYLMURAMYL-(PENTAPEPTIDE) PYROPHOSPHORYL-UNDECAPRENOL N-ACETYLGLUCOSAMINE TRANSFERASE 1"/>
    <property type="match status" value="1"/>
</dbReference>
<proteinExistence type="predicted"/>
<evidence type="ECO:0000259" key="2">
    <source>
        <dbReference type="Pfam" id="PF04101"/>
    </source>
</evidence>
<dbReference type="Proteomes" id="UP001596142">
    <property type="component" value="Unassembled WGS sequence"/>
</dbReference>
<gene>
    <name evidence="3" type="ORF">ACFPU1_06925</name>
</gene>
<sequence length="367" mass="41361">MNVLLFSMSGCNGSDRAALAVKEEGKAYGMKVKVVDPLKEYVPGAHQYLKKITLLKESSSKIAGYIEKYLEAWARYLFKKMYSWLDKVSRKADLFVSIHPLYTYLLALYKSERKSSIPLYGVNANFTLERMHDVKGVNAIITPFPFAEAGSNTSAPVVPLGMPVMSADSIKNTKEGARTEFSLSSGKKIITIVEGEEGISYSRLWKQLSKVPVPCTFLLLTARSSKAASFYFKTSHSGHDMRIVPHTKKYYEYLLTSDIVIGRGEAVTSSEALSLKIPFICLPSRKDGDKENPLLLQERNAALVTENYKEVKERASDLLLNPFLYQRMQKSGYEFIKDSAAPSIVRYLFREGVRSQRRKLPPYLTLI</sequence>
<dbReference type="RefSeq" id="WP_385939674.1">
    <property type="nucleotide sequence ID" value="NZ_JBHSOZ010000003.1"/>
</dbReference>
<accession>A0ABW0YJH7</accession>
<reference evidence="4" key="1">
    <citation type="journal article" date="2019" name="Int. J. Syst. Evol. Microbiol.">
        <title>The Global Catalogue of Microorganisms (GCM) 10K type strain sequencing project: providing services to taxonomists for standard genome sequencing and annotation.</title>
        <authorList>
            <consortium name="The Broad Institute Genomics Platform"/>
            <consortium name="The Broad Institute Genome Sequencing Center for Infectious Disease"/>
            <person name="Wu L."/>
            <person name="Ma J."/>
        </authorList>
    </citation>
    <scope>NUCLEOTIDE SEQUENCE [LARGE SCALE GENOMIC DNA]</scope>
    <source>
        <strain evidence="4">CECT 7184</strain>
    </source>
</reference>
<dbReference type="SUPFAM" id="SSF53756">
    <property type="entry name" value="UDP-Glycosyltransferase/glycogen phosphorylase"/>
    <property type="match status" value="1"/>
</dbReference>
<evidence type="ECO:0000256" key="1">
    <source>
        <dbReference type="ARBA" id="ARBA00023136"/>
    </source>
</evidence>
<comment type="caution">
    <text evidence="3">The sequence shown here is derived from an EMBL/GenBank/DDBJ whole genome shotgun (WGS) entry which is preliminary data.</text>
</comment>
<dbReference type="InterPro" id="IPR007235">
    <property type="entry name" value="Glyco_trans_28_C"/>
</dbReference>
<dbReference type="EMBL" id="JBHSOZ010000003">
    <property type="protein sequence ID" value="MFC5712509.1"/>
    <property type="molecule type" value="Genomic_DNA"/>
</dbReference>
<name>A0ABW0YJH7_9BACI</name>
<keyword evidence="4" id="KW-1185">Reference proteome</keyword>
<evidence type="ECO:0000313" key="3">
    <source>
        <dbReference type="EMBL" id="MFC5712509.1"/>
    </source>
</evidence>
<organism evidence="3 4">
    <name type="scientific">Thalassorhabdus alkalitolerans</name>
    <dbReference type="NCBI Taxonomy" id="2282697"/>
    <lineage>
        <taxon>Bacteria</taxon>
        <taxon>Bacillati</taxon>
        <taxon>Bacillota</taxon>
        <taxon>Bacilli</taxon>
        <taxon>Bacillales</taxon>
        <taxon>Bacillaceae</taxon>
        <taxon>Thalassorhabdus</taxon>
    </lineage>
</organism>
<evidence type="ECO:0000313" key="4">
    <source>
        <dbReference type="Proteomes" id="UP001596142"/>
    </source>
</evidence>
<dbReference type="Gene3D" id="3.40.50.2000">
    <property type="entry name" value="Glycogen Phosphorylase B"/>
    <property type="match status" value="1"/>
</dbReference>
<feature type="domain" description="Glycosyl transferase family 28 C-terminal" evidence="2">
    <location>
        <begin position="224"/>
        <end position="338"/>
    </location>
</feature>
<dbReference type="Pfam" id="PF04101">
    <property type="entry name" value="Glyco_tran_28_C"/>
    <property type="match status" value="1"/>
</dbReference>